<evidence type="ECO:0000313" key="1">
    <source>
        <dbReference type="EMBL" id="KAI5383019.1"/>
    </source>
</evidence>
<gene>
    <name evidence="1" type="ORF">KIW84_070427</name>
</gene>
<dbReference type="PANTHER" id="PTHR48475">
    <property type="entry name" value="RIBONUCLEASE H"/>
    <property type="match status" value="1"/>
</dbReference>
<dbReference type="GO" id="GO:0003676">
    <property type="term" value="F:nucleic acid binding"/>
    <property type="evidence" value="ECO:0007669"/>
    <property type="project" value="InterPro"/>
</dbReference>
<accession>A0A9D4ZTL5</accession>
<name>A0A9D4ZTL5_PEA</name>
<dbReference type="InterPro" id="IPR036397">
    <property type="entry name" value="RNaseH_sf"/>
</dbReference>
<organism evidence="1 2">
    <name type="scientific">Pisum sativum</name>
    <name type="common">Garden pea</name>
    <name type="synonym">Lathyrus oleraceus</name>
    <dbReference type="NCBI Taxonomy" id="3888"/>
    <lineage>
        <taxon>Eukaryota</taxon>
        <taxon>Viridiplantae</taxon>
        <taxon>Streptophyta</taxon>
        <taxon>Embryophyta</taxon>
        <taxon>Tracheophyta</taxon>
        <taxon>Spermatophyta</taxon>
        <taxon>Magnoliopsida</taxon>
        <taxon>eudicotyledons</taxon>
        <taxon>Gunneridae</taxon>
        <taxon>Pentapetalae</taxon>
        <taxon>rosids</taxon>
        <taxon>fabids</taxon>
        <taxon>Fabales</taxon>
        <taxon>Fabaceae</taxon>
        <taxon>Papilionoideae</taxon>
        <taxon>50 kb inversion clade</taxon>
        <taxon>NPAAA clade</taxon>
        <taxon>Hologalegina</taxon>
        <taxon>IRL clade</taxon>
        <taxon>Fabeae</taxon>
        <taxon>Lathyrus</taxon>
    </lineage>
</organism>
<reference evidence="1 2" key="1">
    <citation type="journal article" date="2022" name="Nat. Genet.">
        <title>Improved pea reference genome and pan-genome highlight genomic features and evolutionary characteristics.</title>
        <authorList>
            <person name="Yang T."/>
            <person name="Liu R."/>
            <person name="Luo Y."/>
            <person name="Hu S."/>
            <person name="Wang D."/>
            <person name="Wang C."/>
            <person name="Pandey M.K."/>
            <person name="Ge S."/>
            <person name="Xu Q."/>
            <person name="Li N."/>
            <person name="Li G."/>
            <person name="Huang Y."/>
            <person name="Saxena R.K."/>
            <person name="Ji Y."/>
            <person name="Li M."/>
            <person name="Yan X."/>
            <person name="He Y."/>
            <person name="Liu Y."/>
            <person name="Wang X."/>
            <person name="Xiang C."/>
            <person name="Varshney R.K."/>
            <person name="Ding H."/>
            <person name="Gao S."/>
            <person name="Zong X."/>
        </authorList>
    </citation>
    <scope>NUCLEOTIDE SEQUENCE [LARGE SCALE GENOMIC DNA]</scope>
    <source>
        <strain evidence="1 2">cv. Zhongwan 6</strain>
    </source>
</reference>
<dbReference type="Gene3D" id="3.30.420.10">
    <property type="entry name" value="Ribonuclease H-like superfamily/Ribonuclease H"/>
    <property type="match status" value="1"/>
</dbReference>
<dbReference type="AlphaFoldDB" id="A0A9D4ZTL5"/>
<protein>
    <recommendedName>
        <fullName evidence="3">Integrase catalytic domain-containing protein</fullName>
    </recommendedName>
</protein>
<dbReference type="InterPro" id="IPR012337">
    <property type="entry name" value="RNaseH-like_sf"/>
</dbReference>
<dbReference type="Proteomes" id="UP001058974">
    <property type="component" value="Chromosome 7"/>
</dbReference>
<proteinExistence type="predicted"/>
<evidence type="ECO:0008006" key="3">
    <source>
        <dbReference type="Google" id="ProtNLM"/>
    </source>
</evidence>
<dbReference type="Gramene" id="Psat07G0042700-T1">
    <property type="protein sequence ID" value="KAI5383019.1"/>
    <property type="gene ID" value="KIW84_070427"/>
</dbReference>
<sequence>MMEALCKDFKIAHHNSSPYRPKMNEVVEAANKNIKKIIQKMVVTYKDWHEMLPFALHGYRTSICTSTRATPFYLLNFIEEKRLTSMYHGQLYQQRMKKAFDKKVKPRVFIEGDLVLKKILSFKPDARGK</sequence>
<keyword evidence="2" id="KW-1185">Reference proteome</keyword>
<evidence type="ECO:0000313" key="2">
    <source>
        <dbReference type="Proteomes" id="UP001058974"/>
    </source>
</evidence>
<dbReference type="EMBL" id="JAMSHJ010000007">
    <property type="protein sequence ID" value="KAI5383019.1"/>
    <property type="molecule type" value="Genomic_DNA"/>
</dbReference>
<comment type="caution">
    <text evidence="1">The sequence shown here is derived from an EMBL/GenBank/DDBJ whole genome shotgun (WGS) entry which is preliminary data.</text>
</comment>
<dbReference type="PANTHER" id="PTHR48475:SF1">
    <property type="entry name" value="RNASE H TYPE-1 DOMAIN-CONTAINING PROTEIN"/>
    <property type="match status" value="1"/>
</dbReference>
<dbReference type="SUPFAM" id="SSF53098">
    <property type="entry name" value="Ribonuclease H-like"/>
    <property type="match status" value="1"/>
</dbReference>